<keyword evidence="2" id="KW-1185">Reference proteome</keyword>
<evidence type="ECO:0000313" key="2">
    <source>
        <dbReference type="Proteomes" id="UP001221122"/>
    </source>
</evidence>
<sequence>MNEPDQTLSIHKKAELYERHHIRQRFDRYIRSGFVDGYSTMRLQTLVDLRLDYRRMGYDDTDLGMRPSGMVEYRLNETPVCFYVTAGGDLIDKWWKDFPTQ</sequence>
<protein>
    <submittedName>
        <fullName evidence="1">Uncharacterized protein</fullName>
    </submittedName>
</protein>
<reference evidence="2" key="1">
    <citation type="journal article" date="2024" name="Viruses">
        <title>New Genera and Species of Caulobacter and Brevundimonas Bacteriophages Provide Insights into Phage Genome Evolution.</title>
        <authorList>
            <person name="Ely B."/>
            <person name="Hils M."/>
            <person name="Clarke A."/>
            <person name="Albert M."/>
            <person name="Holness N."/>
            <person name="Lenski J."/>
            <person name="Mohammadi T."/>
        </authorList>
    </citation>
    <scope>NUCLEOTIDE SEQUENCE [LARGE SCALE GENOMIC DNA]</scope>
</reference>
<accession>A0AAE9X2X3</accession>
<evidence type="ECO:0000313" key="1">
    <source>
        <dbReference type="EMBL" id="WCD56155.1"/>
    </source>
</evidence>
<name>A0AAE9X2X3_9CAUD</name>
<gene>
    <name evidence="1" type="primary">KSC_gp018</name>
</gene>
<dbReference type="Proteomes" id="UP001221122">
    <property type="component" value="Segment"/>
</dbReference>
<dbReference type="EMBL" id="OQ135104">
    <property type="protein sequence ID" value="WCD56155.1"/>
    <property type="molecule type" value="Genomic_DNA"/>
</dbReference>
<proteinExistence type="predicted"/>
<organism evidence="1 2">
    <name type="scientific">Caulobacter phage KSC</name>
    <dbReference type="NCBI Taxonomy" id="3020398"/>
    <lineage>
        <taxon>Viruses</taxon>
        <taxon>Duplodnaviria</taxon>
        <taxon>Heunggongvirae</taxon>
        <taxon>Uroviricota</taxon>
        <taxon>Caudoviricetes</taxon>
        <taxon>Autographivirales</taxon>
        <taxon>Autonotataviridae</taxon>
        <taxon>Percyvirus</taxon>
        <taxon>Percyvirus KSC</taxon>
    </lineage>
</organism>